<evidence type="ECO:0000313" key="1">
    <source>
        <dbReference type="EMBL" id="EOB08284.1"/>
    </source>
</evidence>
<evidence type="ECO:0000313" key="2">
    <source>
        <dbReference type="Proteomes" id="UP000296049"/>
    </source>
</evidence>
<accession>R0LRD5</accession>
<dbReference type="EMBL" id="KB742459">
    <property type="protein sequence ID" value="EOB08284.1"/>
    <property type="molecule type" value="Genomic_DNA"/>
</dbReference>
<organism evidence="1 2">
    <name type="scientific">Anas platyrhynchos</name>
    <name type="common">Mallard</name>
    <name type="synonym">Anas boschas</name>
    <dbReference type="NCBI Taxonomy" id="8839"/>
    <lineage>
        <taxon>Eukaryota</taxon>
        <taxon>Metazoa</taxon>
        <taxon>Chordata</taxon>
        <taxon>Craniata</taxon>
        <taxon>Vertebrata</taxon>
        <taxon>Euteleostomi</taxon>
        <taxon>Archelosauria</taxon>
        <taxon>Archosauria</taxon>
        <taxon>Dinosauria</taxon>
        <taxon>Saurischia</taxon>
        <taxon>Theropoda</taxon>
        <taxon>Coelurosauria</taxon>
        <taxon>Aves</taxon>
        <taxon>Neognathae</taxon>
        <taxon>Galloanserae</taxon>
        <taxon>Anseriformes</taxon>
        <taxon>Anatidae</taxon>
        <taxon>Anatinae</taxon>
        <taxon>Anas</taxon>
    </lineage>
</organism>
<sequence>MVHTAEVNHGDFKEEAKREGKMAAFALLHSFSPLSANNIYYEEVYLLYCKKTANSKILSQHKTVMQIRLAYKTSLLETWTPLGEDREAVVF</sequence>
<name>R0LRD5_ANAPL</name>
<proteinExistence type="predicted"/>
<protein>
    <submittedName>
        <fullName evidence="1">Uncharacterized protein</fullName>
    </submittedName>
</protein>
<reference evidence="2" key="1">
    <citation type="journal article" date="2013" name="Nat. Genet.">
        <title>The duck genome and transcriptome provide insight into an avian influenza virus reservoir species.</title>
        <authorList>
            <person name="Huang Y."/>
            <person name="Li Y."/>
            <person name="Burt D.W."/>
            <person name="Chen H."/>
            <person name="Zhang Y."/>
            <person name="Qian W."/>
            <person name="Kim H."/>
            <person name="Gan S."/>
            <person name="Zhao Y."/>
            <person name="Li J."/>
            <person name="Yi K."/>
            <person name="Feng H."/>
            <person name="Zhu P."/>
            <person name="Li B."/>
            <person name="Liu Q."/>
            <person name="Fairley S."/>
            <person name="Magor K.E."/>
            <person name="Du Z."/>
            <person name="Hu X."/>
            <person name="Goodman L."/>
            <person name="Tafer H."/>
            <person name="Vignal A."/>
            <person name="Lee T."/>
            <person name="Kim K.W."/>
            <person name="Sheng Z."/>
            <person name="An Y."/>
            <person name="Searle S."/>
            <person name="Herrero J."/>
            <person name="Groenen M.A."/>
            <person name="Crooijmans R.P."/>
            <person name="Faraut T."/>
            <person name="Cai Q."/>
            <person name="Webster R.G."/>
            <person name="Aldridge J.R."/>
            <person name="Warren W.C."/>
            <person name="Bartschat S."/>
            <person name="Kehr S."/>
            <person name="Marz M."/>
            <person name="Stadler P.F."/>
            <person name="Smith J."/>
            <person name="Kraus R.H."/>
            <person name="Zhao Y."/>
            <person name="Ren L."/>
            <person name="Fei J."/>
            <person name="Morisson M."/>
            <person name="Kaiser P."/>
            <person name="Griffin D.K."/>
            <person name="Rao M."/>
            <person name="Pitel F."/>
            <person name="Wang J."/>
            <person name="Li N."/>
        </authorList>
    </citation>
    <scope>NUCLEOTIDE SEQUENCE [LARGE SCALE GENOMIC DNA]</scope>
</reference>
<keyword evidence="2" id="KW-1185">Reference proteome</keyword>
<gene>
    <name evidence="1" type="ORF">Anapl_01463</name>
</gene>
<dbReference type="Proteomes" id="UP000296049">
    <property type="component" value="Unassembled WGS sequence"/>
</dbReference>
<dbReference type="AlphaFoldDB" id="R0LRD5"/>